<evidence type="ECO:0000313" key="1">
    <source>
        <dbReference type="EMBL" id="OAQ25271.1"/>
    </source>
</evidence>
<name>A0A197JL94_9FUNG</name>
<accession>A0A197JL94</accession>
<gene>
    <name evidence="1" type="ORF">K457DRAFT_141353</name>
</gene>
<sequence length="56" mass="6214">MRSCVCLNCGRWLHRDAIGAQNIAAAGETWIKTFTRPLPPCRTGQSPETPYLHNSS</sequence>
<dbReference type="AlphaFoldDB" id="A0A197JL94"/>
<reference evidence="1 2" key="1">
    <citation type="submission" date="2016-05" db="EMBL/GenBank/DDBJ databases">
        <title>Genome sequencing reveals origins of a unique bacterial endosymbiosis in the earliest lineages of terrestrial Fungi.</title>
        <authorList>
            <consortium name="DOE Joint Genome Institute"/>
            <person name="Uehling J."/>
            <person name="Gryganskyi A."/>
            <person name="Hameed K."/>
            <person name="Tschaplinski T."/>
            <person name="Misztal P."/>
            <person name="Wu S."/>
            <person name="Desiro A."/>
            <person name="Vande Pol N."/>
            <person name="Du Z.-Y."/>
            <person name="Zienkiewicz A."/>
            <person name="Zienkiewicz K."/>
            <person name="Morin E."/>
            <person name="Tisserant E."/>
            <person name="Splivallo R."/>
            <person name="Hainaut M."/>
            <person name="Henrissat B."/>
            <person name="Ohm R."/>
            <person name="Kuo A."/>
            <person name="Yan J."/>
            <person name="Lipzen A."/>
            <person name="Nolan M."/>
            <person name="Labutti K."/>
            <person name="Barry K."/>
            <person name="Goldstein A."/>
            <person name="Labbe J."/>
            <person name="Schadt C."/>
            <person name="Tuskan G."/>
            <person name="Grigoriev I."/>
            <person name="Martin F."/>
            <person name="Vilgalys R."/>
            <person name="Bonito G."/>
        </authorList>
    </citation>
    <scope>NUCLEOTIDE SEQUENCE [LARGE SCALE GENOMIC DNA]</scope>
    <source>
        <strain evidence="1 2">AG-77</strain>
    </source>
</reference>
<dbReference type="EMBL" id="KV442081">
    <property type="protein sequence ID" value="OAQ25271.1"/>
    <property type="molecule type" value="Genomic_DNA"/>
</dbReference>
<evidence type="ECO:0000313" key="2">
    <source>
        <dbReference type="Proteomes" id="UP000078512"/>
    </source>
</evidence>
<dbReference type="Proteomes" id="UP000078512">
    <property type="component" value="Unassembled WGS sequence"/>
</dbReference>
<proteinExistence type="predicted"/>
<keyword evidence="2" id="KW-1185">Reference proteome</keyword>
<protein>
    <submittedName>
        <fullName evidence="1">Uncharacterized protein</fullName>
    </submittedName>
</protein>
<organism evidence="1 2">
    <name type="scientific">Linnemannia elongata AG-77</name>
    <dbReference type="NCBI Taxonomy" id="1314771"/>
    <lineage>
        <taxon>Eukaryota</taxon>
        <taxon>Fungi</taxon>
        <taxon>Fungi incertae sedis</taxon>
        <taxon>Mucoromycota</taxon>
        <taxon>Mortierellomycotina</taxon>
        <taxon>Mortierellomycetes</taxon>
        <taxon>Mortierellales</taxon>
        <taxon>Mortierellaceae</taxon>
        <taxon>Linnemannia</taxon>
    </lineage>
</organism>